<dbReference type="AlphaFoldDB" id="A0ABD2N6N1"/>
<evidence type="ECO:0008006" key="5">
    <source>
        <dbReference type="Google" id="ProtNLM"/>
    </source>
</evidence>
<evidence type="ECO:0000313" key="4">
    <source>
        <dbReference type="Proteomes" id="UP001516400"/>
    </source>
</evidence>
<protein>
    <recommendedName>
        <fullName evidence="5">DDE-1 domain-containing protein</fullName>
    </recommendedName>
</protein>
<accession>A0ABD2N6N1</accession>
<comment type="caution">
    <text evidence="3">The sequence shown here is derived from an EMBL/GenBank/DDBJ whole genome shotgun (WGS) entry which is preliminary data.</text>
</comment>
<reference evidence="3 4" key="1">
    <citation type="journal article" date="2021" name="BMC Biol.">
        <title>Horizontally acquired antibacterial genes associated with adaptive radiation of ladybird beetles.</title>
        <authorList>
            <person name="Li H.S."/>
            <person name="Tang X.F."/>
            <person name="Huang Y.H."/>
            <person name="Xu Z.Y."/>
            <person name="Chen M.L."/>
            <person name="Du X.Y."/>
            <person name="Qiu B.Y."/>
            <person name="Chen P.T."/>
            <person name="Zhang W."/>
            <person name="Slipinski A."/>
            <person name="Escalona H.E."/>
            <person name="Waterhouse R.M."/>
            <person name="Zwick A."/>
            <person name="Pang H."/>
        </authorList>
    </citation>
    <scope>NUCLEOTIDE SEQUENCE [LARGE SCALE GENOMIC DNA]</scope>
    <source>
        <strain evidence="3">SYSU2018</strain>
    </source>
</reference>
<feature type="region of interest" description="Disordered" evidence="1">
    <location>
        <begin position="125"/>
        <end position="144"/>
    </location>
</feature>
<keyword evidence="2" id="KW-1133">Transmembrane helix</keyword>
<keyword evidence="4" id="KW-1185">Reference proteome</keyword>
<feature type="compositionally biased region" description="Pro residues" evidence="1">
    <location>
        <begin position="133"/>
        <end position="144"/>
    </location>
</feature>
<dbReference type="Proteomes" id="UP001516400">
    <property type="component" value="Unassembled WGS sequence"/>
</dbReference>
<sequence>MNQKLAYVNAYIFILWLTEHFLPRKGLGKALLIVDGSTSHYITEVLELAESNNKITRLQFGKLFTDAWSEAAAIDNPVSSFRATRIFPYNPQAIPKHVYSLSDAAKSSIDQPPDPPKLFNVVTEPMVEHLPDPRPSTPEPQPGP</sequence>
<keyword evidence="2" id="KW-0812">Transmembrane</keyword>
<feature type="transmembrane region" description="Helical" evidence="2">
    <location>
        <begin position="6"/>
        <end position="22"/>
    </location>
</feature>
<organism evidence="3 4">
    <name type="scientific">Cryptolaemus montrouzieri</name>
    <dbReference type="NCBI Taxonomy" id="559131"/>
    <lineage>
        <taxon>Eukaryota</taxon>
        <taxon>Metazoa</taxon>
        <taxon>Ecdysozoa</taxon>
        <taxon>Arthropoda</taxon>
        <taxon>Hexapoda</taxon>
        <taxon>Insecta</taxon>
        <taxon>Pterygota</taxon>
        <taxon>Neoptera</taxon>
        <taxon>Endopterygota</taxon>
        <taxon>Coleoptera</taxon>
        <taxon>Polyphaga</taxon>
        <taxon>Cucujiformia</taxon>
        <taxon>Coccinelloidea</taxon>
        <taxon>Coccinellidae</taxon>
        <taxon>Scymninae</taxon>
        <taxon>Scymnini</taxon>
        <taxon>Cryptolaemus</taxon>
    </lineage>
</organism>
<keyword evidence="2" id="KW-0472">Membrane</keyword>
<name>A0ABD2N6N1_9CUCU</name>
<evidence type="ECO:0000256" key="2">
    <source>
        <dbReference type="SAM" id="Phobius"/>
    </source>
</evidence>
<dbReference type="EMBL" id="JABFTP020000062">
    <property type="protein sequence ID" value="KAL3274293.1"/>
    <property type="molecule type" value="Genomic_DNA"/>
</dbReference>
<evidence type="ECO:0000313" key="3">
    <source>
        <dbReference type="EMBL" id="KAL3274293.1"/>
    </source>
</evidence>
<proteinExistence type="predicted"/>
<evidence type="ECO:0000256" key="1">
    <source>
        <dbReference type="SAM" id="MobiDB-lite"/>
    </source>
</evidence>
<gene>
    <name evidence="3" type="ORF">HHI36_015698</name>
</gene>